<dbReference type="OrthoDB" id="1921042at2759"/>
<reference evidence="1 2" key="1">
    <citation type="submission" date="2019-09" db="EMBL/GenBank/DDBJ databases">
        <title>A chromosome-level genome assembly of the Chinese tupelo Nyssa sinensis.</title>
        <authorList>
            <person name="Yang X."/>
            <person name="Kang M."/>
            <person name="Yang Y."/>
            <person name="Xiong H."/>
            <person name="Wang M."/>
            <person name="Zhang Z."/>
            <person name="Wang Z."/>
            <person name="Wu H."/>
            <person name="Ma T."/>
            <person name="Liu J."/>
            <person name="Xi Z."/>
        </authorList>
    </citation>
    <scope>NUCLEOTIDE SEQUENCE [LARGE SCALE GENOMIC DNA]</scope>
    <source>
        <strain evidence="1">J267</strain>
        <tissue evidence="1">Leaf</tissue>
    </source>
</reference>
<sequence>METLVVVAQHRNQYYGRSRAHGPARFGSYGSPPSRDIREMNCRTFHSGAGICKVYCLWRWLIIPSHSQVLKKEPIKEGCYEACSDGSLSVSCSLTRKSFVELYAV</sequence>
<name>A0A5J5BKT9_9ASTE</name>
<evidence type="ECO:0000313" key="2">
    <source>
        <dbReference type="Proteomes" id="UP000325577"/>
    </source>
</evidence>
<evidence type="ECO:0000313" key="1">
    <source>
        <dbReference type="EMBL" id="KAA8543258.1"/>
    </source>
</evidence>
<organism evidence="1 2">
    <name type="scientific">Nyssa sinensis</name>
    <dbReference type="NCBI Taxonomy" id="561372"/>
    <lineage>
        <taxon>Eukaryota</taxon>
        <taxon>Viridiplantae</taxon>
        <taxon>Streptophyta</taxon>
        <taxon>Embryophyta</taxon>
        <taxon>Tracheophyta</taxon>
        <taxon>Spermatophyta</taxon>
        <taxon>Magnoliopsida</taxon>
        <taxon>eudicotyledons</taxon>
        <taxon>Gunneridae</taxon>
        <taxon>Pentapetalae</taxon>
        <taxon>asterids</taxon>
        <taxon>Cornales</taxon>
        <taxon>Nyssaceae</taxon>
        <taxon>Nyssa</taxon>
    </lineage>
</organism>
<accession>A0A5J5BKT9</accession>
<keyword evidence="2" id="KW-1185">Reference proteome</keyword>
<dbReference type="PANTHER" id="PTHR35306">
    <property type="entry name" value="BNAA03G57290D PROTEIN"/>
    <property type="match status" value="1"/>
</dbReference>
<dbReference type="AlphaFoldDB" id="A0A5J5BKT9"/>
<protein>
    <submittedName>
        <fullName evidence="1">Uncharacterized protein</fullName>
    </submittedName>
</protein>
<proteinExistence type="predicted"/>
<gene>
    <name evidence="1" type="ORF">F0562_021247</name>
</gene>
<dbReference type="PANTHER" id="PTHR35306:SF1">
    <property type="entry name" value="VQ DOMAIN-CONTAINING PROTEIN"/>
    <property type="match status" value="1"/>
</dbReference>
<dbReference type="Proteomes" id="UP000325577">
    <property type="component" value="Linkage Group LG11"/>
</dbReference>
<dbReference type="EMBL" id="CM018034">
    <property type="protein sequence ID" value="KAA8543258.1"/>
    <property type="molecule type" value="Genomic_DNA"/>
</dbReference>